<dbReference type="Proteomes" id="UP000032180">
    <property type="component" value="Chromosome 7"/>
</dbReference>
<evidence type="ECO:0008006" key="3">
    <source>
        <dbReference type="Google" id="ProtNLM"/>
    </source>
</evidence>
<sequence>MTDKLQVIMDMYYAKASEAITYGTGTFLYDGIRVKGHMTPMGLEMVDGDTITIPR</sequence>
<reference evidence="1" key="3">
    <citation type="submission" date="2015-04" db="UniProtKB">
        <authorList>
            <consortium name="EnsemblPlants"/>
        </authorList>
    </citation>
    <scope>IDENTIFICATION</scope>
</reference>
<protein>
    <recommendedName>
        <fullName evidence="3">Rad60/SUMO-like domain-containing protein</fullName>
    </recommendedName>
</protein>
<dbReference type="EnsemblPlants" id="LPERR07G16970.1">
    <property type="protein sequence ID" value="LPERR07G16970.1"/>
    <property type="gene ID" value="LPERR07G16970"/>
</dbReference>
<dbReference type="CDD" id="cd01763">
    <property type="entry name" value="Ubl_SUMO_like"/>
    <property type="match status" value="1"/>
</dbReference>
<dbReference type="InterPro" id="IPR029071">
    <property type="entry name" value="Ubiquitin-like_domsf"/>
</dbReference>
<dbReference type="SUPFAM" id="SSF54236">
    <property type="entry name" value="Ubiquitin-like"/>
    <property type="match status" value="1"/>
</dbReference>
<evidence type="ECO:0000313" key="1">
    <source>
        <dbReference type="EnsemblPlants" id="LPERR07G16970.1"/>
    </source>
</evidence>
<evidence type="ECO:0000313" key="2">
    <source>
        <dbReference type="Proteomes" id="UP000032180"/>
    </source>
</evidence>
<accession>A0A0D9X0N3</accession>
<organism evidence="1 2">
    <name type="scientific">Leersia perrieri</name>
    <dbReference type="NCBI Taxonomy" id="77586"/>
    <lineage>
        <taxon>Eukaryota</taxon>
        <taxon>Viridiplantae</taxon>
        <taxon>Streptophyta</taxon>
        <taxon>Embryophyta</taxon>
        <taxon>Tracheophyta</taxon>
        <taxon>Spermatophyta</taxon>
        <taxon>Magnoliopsida</taxon>
        <taxon>Liliopsida</taxon>
        <taxon>Poales</taxon>
        <taxon>Poaceae</taxon>
        <taxon>BOP clade</taxon>
        <taxon>Oryzoideae</taxon>
        <taxon>Oryzeae</taxon>
        <taxon>Oryzinae</taxon>
        <taxon>Leersia</taxon>
    </lineage>
</organism>
<dbReference type="Gramene" id="LPERR07G16970.1">
    <property type="protein sequence ID" value="LPERR07G16970.1"/>
    <property type="gene ID" value="LPERR07G16970"/>
</dbReference>
<dbReference type="HOGENOM" id="CLU_3035252_0_0_1"/>
<reference evidence="1 2" key="1">
    <citation type="submission" date="2012-08" db="EMBL/GenBank/DDBJ databases">
        <title>Oryza genome evolution.</title>
        <authorList>
            <person name="Wing R.A."/>
        </authorList>
    </citation>
    <scope>NUCLEOTIDE SEQUENCE</scope>
</reference>
<dbReference type="AlphaFoldDB" id="A0A0D9X0N3"/>
<reference evidence="2" key="2">
    <citation type="submission" date="2013-12" db="EMBL/GenBank/DDBJ databases">
        <authorList>
            <person name="Yu Y."/>
            <person name="Lee S."/>
            <person name="de Baynast K."/>
            <person name="Wissotski M."/>
            <person name="Liu L."/>
            <person name="Talag J."/>
            <person name="Goicoechea J."/>
            <person name="Angelova A."/>
            <person name="Jetty R."/>
            <person name="Kudrna D."/>
            <person name="Golser W."/>
            <person name="Rivera L."/>
            <person name="Zhang J."/>
            <person name="Wing R."/>
        </authorList>
    </citation>
    <scope>NUCLEOTIDE SEQUENCE</scope>
</reference>
<name>A0A0D9X0N3_9ORYZ</name>
<dbReference type="Gene3D" id="3.10.20.90">
    <property type="entry name" value="Phosphatidylinositol 3-kinase Catalytic Subunit, Chain A, domain 1"/>
    <property type="match status" value="1"/>
</dbReference>
<proteinExistence type="predicted"/>
<keyword evidence="2" id="KW-1185">Reference proteome</keyword>
<dbReference type="STRING" id="77586.A0A0D9X0N3"/>